<sequence length="239" mass="26104">MTPPVLPPFHRRLIESVLGRCEEYGLFLAGAYAMKAHGLVDRPSRGLDLVTTGPLPAGRVAAQIAEDYRARGLEVETATGDEGSARLVVTDPASAESCEIDIMAASLSVTPTVLGSCPVVGFPVVGFPVVGFDDAIGLRMREVHGRGVARDLIDAASLADIYGFERLEWLGRSHEPDFSLERLAARLESAELRDDAEFAEYGLDHEEVLRVKRFAAEWAQDINLRLLEETPYEDDPDDP</sequence>
<evidence type="ECO:0000313" key="2">
    <source>
        <dbReference type="Proteomes" id="UP000805614"/>
    </source>
</evidence>
<protein>
    <submittedName>
        <fullName evidence="1">Nucleotidyl transferase AbiEii/AbiGii toxin family protein</fullName>
    </submittedName>
</protein>
<proteinExistence type="predicted"/>
<keyword evidence="1" id="KW-0808">Transferase</keyword>
<reference evidence="1 2" key="1">
    <citation type="submission" date="2020-06" db="EMBL/GenBank/DDBJ databases">
        <title>Actinomadura xiongansis sp. nov., isolated from soil of Baiyangdian.</title>
        <authorList>
            <person name="Zhang X."/>
        </authorList>
    </citation>
    <scope>NUCLEOTIDE SEQUENCE [LARGE SCALE GENOMIC DNA]</scope>
    <source>
        <strain evidence="1 2">HBUM206468</strain>
    </source>
</reference>
<dbReference type="EMBL" id="JABVEC010000006">
    <property type="protein sequence ID" value="MBC6465946.1"/>
    <property type="molecule type" value="Genomic_DNA"/>
</dbReference>
<keyword evidence="2" id="KW-1185">Reference proteome</keyword>
<accession>A0ABR7LM50</accession>
<evidence type="ECO:0000313" key="1">
    <source>
        <dbReference type="EMBL" id="MBC6465946.1"/>
    </source>
</evidence>
<dbReference type="Proteomes" id="UP000805614">
    <property type="component" value="Unassembled WGS sequence"/>
</dbReference>
<dbReference type="RefSeq" id="WP_187242960.1">
    <property type="nucleotide sequence ID" value="NZ_BAAAOK010000028.1"/>
</dbReference>
<dbReference type="InterPro" id="IPR014942">
    <property type="entry name" value="AbiEii"/>
</dbReference>
<gene>
    <name evidence="1" type="ORF">HKK74_10605</name>
</gene>
<organism evidence="1 2">
    <name type="scientific">Actinomadura alba</name>
    <dbReference type="NCBI Taxonomy" id="406431"/>
    <lineage>
        <taxon>Bacteria</taxon>
        <taxon>Bacillati</taxon>
        <taxon>Actinomycetota</taxon>
        <taxon>Actinomycetes</taxon>
        <taxon>Streptosporangiales</taxon>
        <taxon>Thermomonosporaceae</taxon>
        <taxon>Actinomadura</taxon>
    </lineage>
</organism>
<dbReference type="Pfam" id="PF08843">
    <property type="entry name" value="AbiEii"/>
    <property type="match status" value="1"/>
</dbReference>
<dbReference type="GO" id="GO:0016740">
    <property type="term" value="F:transferase activity"/>
    <property type="evidence" value="ECO:0007669"/>
    <property type="project" value="UniProtKB-KW"/>
</dbReference>
<name>A0ABR7LM50_9ACTN</name>
<comment type="caution">
    <text evidence="1">The sequence shown here is derived from an EMBL/GenBank/DDBJ whole genome shotgun (WGS) entry which is preliminary data.</text>
</comment>